<dbReference type="GO" id="GO:0009579">
    <property type="term" value="C:thylakoid"/>
    <property type="evidence" value="ECO:0007669"/>
    <property type="project" value="UniProtKB-SubCell"/>
</dbReference>
<feature type="active site" description="Cysteine sulfenic acid (-SOH) intermediate; for peroxidase activity" evidence="16">
    <location>
        <position position="46"/>
    </location>
</feature>
<dbReference type="InterPro" id="IPR024706">
    <property type="entry name" value="Peroxiredoxin_AhpC-typ"/>
</dbReference>
<keyword evidence="6" id="KW-0809">Transit peptide</keyword>
<name>A0A967AVV9_9FLAO</name>
<comment type="caution">
    <text evidence="18">The sequence shown here is derived from an EMBL/GenBank/DDBJ whole genome shotgun (WGS) entry which is preliminary data.</text>
</comment>
<keyword evidence="19" id="KW-1185">Reference proteome</keyword>
<keyword evidence="9" id="KW-1015">Disulfide bond</keyword>
<dbReference type="InterPro" id="IPR036249">
    <property type="entry name" value="Thioredoxin-like_sf"/>
</dbReference>
<dbReference type="PIRSF" id="PIRSF000239">
    <property type="entry name" value="AHPC"/>
    <property type="match status" value="1"/>
</dbReference>
<evidence type="ECO:0000259" key="17">
    <source>
        <dbReference type="PROSITE" id="PS51352"/>
    </source>
</evidence>
<comment type="function">
    <text evidence="1">Thiol-specific peroxidase that catalyzes the reduction of hydrogen peroxide and organic hydroperoxides to water and alcohols, respectively. Plays a role in cell protection against oxidative stress by detoxifying peroxides and as sensor of hydrogen peroxide-mediated signaling events.</text>
</comment>
<evidence type="ECO:0000256" key="13">
    <source>
        <dbReference type="ARBA" id="ARBA00042639"/>
    </source>
</evidence>
<evidence type="ECO:0000256" key="8">
    <source>
        <dbReference type="ARBA" id="ARBA00023078"/>
    </source>
</evidence>
<evidence type="ECO:0000256" key="16">
    <source>
        <dbReference type="PIRSR" id="PIRSR000239-1"/>
    </source>
</evidence>
<comment type="catalytic activity">
    <reaction evidence="14">
        <text>a hydroperoxide + [thioredoxin]-dithiol = an alcohol + [thioredoxin]-disulfide + H2O</text>
        <dbReference type="Rhea" id="RHEA:62620"/>
        <dbReference type="Rhea" id="RHEA-COMP:10698"/>
        <dbReference type="Rhea" id="RHEA-COMP:10700"/>
        <dbReference type="ChEBI" id="CHEBI:15377"/>
        <dbReference type="ChEBI" id="CHEBI:29950"/>
        <dbReference type="ChEBI" id="CHEBI:30879"/>
        <dbReference type="ChEBI" id="CHEBI:35924"/>
        <dbReference type="ChEBI" id="CHEBI:50058"/>
        <dbReference type="EC" id="1.11.1.24"/>
    </reaction>
</comment>
<dbReference type="GO" id="GO:0045454">
    <property type="term" value="P:cell redox homeostasis"/>
    <property type="evidence" value="ECO:0007669"/>
    <property type="project" value="TreeGrafter"/>
</dbReference>
<dbReference type="GO" id="GO:0034599">
    <property type="term" value="P:cellular response to oxidative stress"/>
    <property type="evidence" value="ECO:0007669"/>
    <property type="project" value="TreeGrafter"/>
</dbReference>
<organism evidence="18 19">
    <name type="scientific">Pelagihabitans pacificus</name>
    <dbReference type="NCBI Taxonomy" id="2696054"/>
    <lineage>
        <taxon>Bacteria</taxon>
        <taxon>Pseudomonadati</taxon>
        <taxon>Bacteroidota</taxon>
        <taxon>Flavobacteriia</taxon>
        <taxon>Flavobacteriales</taxon>
        <taxon>Flavobacteriaceae</taxon>
        <taxon>Pelagihabitans</taxon>
    </lineage>
</organism>
<evidence type="ECO:0000256" key="7">
    <source>
        <dbReference type="ARBA" id="ARBA00023002"/>
    </source>
</evidence>
<comment type="subcellular location">
    <subcellularLocation>
        <location evidence="15">Thylakoid</location>
    </subcellularLocation>
</comment>
<evidence type="ECO:0000256" key="5">
    <source>
        <dbReference type="ARBA" id="ARBA00022862"/>
    </source>
</evidence>
<keyword evidence="4" id="KW-0575">Peroxidase</keyword>
<evidence type="ECO:0000256" key="1">
    <source>
        <dbReference type="ARBA" id="ARBA00003330"/>
    </source>
</evidence>
<evidence type="ECO:0000313" key="19">
    <source>
        <dbReference type="Proteomes" id="UP000707206"/>
    </source>
</evidence>
<dbReference type="InterPro" id="IPR050924">
    <property type="entry name" value="Peroxiredoxin_BCP/PrxQ"/>
</dbReference>
<dbReference type="RefSeq" id="WP_152575862.1">
    <property type="nucleotide sequence ID" value="NZ_VIKU02000007.1"/>
</dbReference>
<evidence type="ECO:0000256" key="9">
    <source>
        <dbReference type="ARBA" id="ARBA00023157"/>
    </source>
</evidence>
<evidence type="ECO:0000256" key="6">
    <source>
        <dbReference type="ARBA" id="ARBA00022946"/>
    </source>
</evidence>
<keyword evidence="5" id="KW-0049">Antioxidant</keyword>
<dbReference type="FunFam" id="3.40.30.10:FF:000122">
    <property type="entry name" value="Peroxiredoxin Q chloroplastic"/>
    <property type="match status" value="1"/>
</dbReference>
<dbReference type="GO" id="GO:0005737">
    <property type="term" value="C:cytoplasm"/>
    <property type="evidence" value="ECO:0007669"/>
    <property type="project" value="TreeGrafter"/>
</dbReference>
<dbReference type="Gene3D" id="3.40.30.10">
    <property type="entry name" value="Glutaredoxin"/>
    <property type="match status" value="1"/>
</dbReference>
<evidence type="ECO:0000256" key="2">
    <source>
        <dbReference type="ARBA" id="ARBA00011245"/>
    </source>
</evidence>
<dbReference type="PROSITE" id="PS51352">
    <property type="entry name" value="THIOREDOXIN_2"/>
    <property type="match status" value="1"/>
</dbReference>
<dbReference type="AlphaFoldDB" id="A0A967AVV9"/>
<dbReference type="GO" id="GO:0008379">
    <property type="term" value="F:thioredoxin peroxidase activity"/>
    <property type="evidence" value="ECO:0007669"/>
    <property type="project" value="TreeGrafter"/>
</dbReference>
<keyword evidence="7" id="KW-0560">Oxidoreductase</keyword>
<dbReference type="SUPFAM" id="SSF52833">
    <property type="entry name" value="Thioredoxin-like"/>
    <property type="match status" value="1"/>
</dbReference>
<keyword evidence="10" id="KW-0676">Redox-active center</keyword>
<dbReference type="EC" id="1.11.1.24" evidence="3"/>
<dbReference type="CDD" id="cd03017">
    <property type="entry name" value="PRX_BCP"/>
    <property type="match status" value="1"/>
</dbReference>
<evidence type="ECO:0000256" key="15">
    <source>
        <dbReference type="ARBA" id="ARBA00060385"/>
    </source>
</evidence>
<proteinExistence type="inferred from homology"/>
<sequence>MGLKIGSSVPEFSLKDQHGNTFHSKDFIGKKAMVIYFYPKDNTPGCTKEACQFRDSYEDFTDLGAEVVGISSDSEKSHRSFAKKYELPFVLLADPDKKVRRLFKVENSLLVLPGRETYVVDKTGKIIMVFNSINASEHMRRALKALKSQSE</sequence>
<dbReference type="InterPro" id="IPR000866">
    <property type="entry name" value="AhpC/TSA"/>
</dbReference>
<evidence type="ECO:0000256" key="14">
    <source>
        <dbReference type="ARBA" id="ARBA00049091"/>
    </source>
</evidence>
<dbReference type="Proteomes" id="UP000707206">
    <property type="component" value="Unassembled WGS sequence"/>
</dbReference>
<evidence type="ECO:0000256" key="12">
    <source>
        <dbReference type="ARBA" id="ARBA00038489"/>
    </source>
</evidence>
<protein>
    <recommendedName>
        <fullName evidence="3">thioredoxin-dependent peroxiredoxin</fullName>
        <ecNumber evidence="3">1.11.1.24</ecNumber>
    </recommendedName>
    <alternativeName>
        <fullName evidence="11">Thioredoxin peroxidase</fullName>
    </alternativeName>
    <alternativeName>
        <fullName evidence="13">Thioredoxin-dependent peroxiredoxin Bcp</fullName>
    </alternativeName>
</protein>
<dbReference type="PANTHER" id="PTHR42801:SF4">
    <property type="entry name" value="AHPC_TSA FAMILY PROTEIN"/>
    <property type="match status" value="1"/>
</dbReference>
<dbReference type="Pfam" id="PF00578">
    <property type="entry name" value="AhpC-TSA"/>
    <property type="match status" value="1"/>
</dbReference>
<dbReference type="InterPro" id="IPR013766">
    <property type="entry name" value="Thioredoxin_domain"/>
</dbReference>
<gene>
    <name evidence="18" type="ORF">FK220_018565</name>
</gene>
<evidence type="ECO:0000256" key="4">
    <source>
        <dbReference type="ARBA" id="ARBA00022559"/>
    </source>
</evidence>
<accession>A0A967AVV9</accession>
<comment type="subunit">
    <text evidence="2">Monomer.</text>
</comment>
<reference evidence="18" key="2">
    <citation type="submission" date="2020-03" db="EMBL/GenBank/DDBJ databases">
        <title>Flavobacteriaceae bacterium strain TP-CH-4, a member of the family Flavobacteriaceae isolated from a deep-sea seamount.</title>
        <authorList>
            <person name="Zhang D.-C."/>
        </authorList>
    </citation>
    <scope>NUCLEOTIDE SEQUENCE</scope>
    <source>
        <strain evidence="18">TP-CH-4</strain>
    </source>
</reference>
<evidence type="ECO:0000256" key="3">
    <source>
        <dbReference type="ARBA" id="ARBA00013017"/>
    </source>
</evidence>
<feature type="domain" description="Thioredoxin" evidence="17">
    <location>
        <begin position="3"/>
        <end position="148"/>
    </location>
</feature>
<comment type="similarity">
    <text evidence="12">Belongs to the peroxiredoxin family. BCP/PrxQ subfamily.</text>
</comment>
<evidence type="ECO:0000256" key="11">
    <source>
        <dbReference type="ARBA" id="ARBA00032824"/>
    </source>
</evidence>
<keyword evidence="8" id="KW-0793">Thylakoid</keyword>
<dbReference type="PANTHER" id="PTHR42801">
    <property type="entry name" value="THIOREDOXIN-DEPENDENT PEROXIDE REDUCTASE"/>
    <property type="match status" value="1"/>
</dbReference>
<dbReference type="EMBL" id="VIKU02000007">
    <property type="protein sequence ID" value="NHF61364.1"/>
    <property type="molecule type" value="Genomic_DNA"/>
</dbReference>
<evidence type="ECO:0000313" key="18">
    <source>
        <dbReference type="EMBL" id="NHF61364.1"/>
    </source>
</evidence>
<evidence type="ECO:0000256" key="10">
    <source>
        <dbReference type="ARBA" id="ARBA00023284"/>
    </source>
</evidence>
<reference evidence="18" key="1">
    <citation type="submission" date="2019-07" db="EMBL/GenBank/DDBJ databases">
        <authorList>
            <person name="De-Chao Zhang Q."/>
        </authorList>
    </citation>
    <scope>NUCLEOTIDE SEQUENCE</scope>
    <source>
        <strain evidence="18">TP-CH-4</strain>
    </source>
</reference>